<dbReference type="Proteomes" id="UP000265520">
    <property type="component" value="Unassembled WGS sequence"/>
</dbReference>
<organism evidence="1 2">
    <name type="scientific">Trifolium medium</name>
    <dbReference type="NCBI Taxonomy" id="97028"/>
    <lineage>
        <taxon>Eukaryota</taxon>
        <taxon>Viridiplantae</taxon>
        <taxon>Streptophyta</taxon>
        <taxon>Embryophyta</taxon>
        <taxon>Tracheophyta</taxon>
        <taxon>Spermatophyta</taxon>
        <taxon>Magnoliopsida</taxon>
        <taxon>eudicotyledons</taxon>
        <taxon>Gunneridae</taxon>
        <taxon>Pentapetalae</taxon>
        <taxon>rosids</taxon>
        <taxon>fabids</taxon>
        <taxon>Fabales</taxon>
        <taxon>Fabaceae</taxon>
        <taxon>Papilionoideae</taxon>
        <taxon>50 kb inversion clade</taxon>
        <taxon>NPAAA clade</taxon>
        <taxon>Hologalegina</taxon>
        <taxon>IRL clade</taxon>
        <taxon>Trifolieae</taxon>
        <taxon>Trifolium</taxon>
    </lineage>
</organism>
<evidence type="ECO:0000313" key="1">
    <source>
        <dbReference type="EMBL" id="MCI48983.1"/>
    </source>
</evidence>
<reference evidence="1 2" key="1">
    <citation type="journal article" date="2018" name="Front. Plant Sci.">
        <title>Red Clover (Trifolium pratense) and Zigzag Clover (T. medium) - A Picture of Genomic Similarities and Differences.</title>
        <authorList>
            <person name="Dluhosova J."/>
            <person name="Istvanek J."/>
            <person name="Nedelnik J."/>
            <person name="Repkova J."/>
        </authorList>
    </citation>
    <scope>NUCLEOTIDE SEQUENCE [LARGE SCALE GENOMIC DNA]</scope>
    <source>
        <strain evidence="2">cv. 10/8</strain>
        <tissue evidence="1">Leaf</tissue>
    </source>
</reference>
<protein>
    <submittedName>
        <fullName evidence="1">Uncharacterized protein</fullName>
    </submittedName>
</protein>
<proteinExistence type="predicted"/>
<name>A0A392SJD4_9FABA</name>
<evidence type="ECO:0000313" key="2">
    <source>
        <dbReference type="Proteomes" id="UP000265520"/>
    </source>
</evidence>
<keyword evidence="2" id="KW-1185">Reference proteome</keyword>
<feature type="non-terminal residue" evidence="1">
    <location>
        <position position="55"/>
    </location>
</feature>
<dbReference type="AlphaFoldDB" id="A0A392SJD4"/>
<dbReference type="EMBL" id="LXQA010394167">
    <property type="protein sequence ID" value="MCI48983.1"/>
    <property type="molecule type" value="Genomic_DNA"/>
</dbReference>
<sequence>MTNLGVFDLAAALTLPKICLSDPPDLVPAPPPPLAPPWLHHSVYRELLDSPTPSK</sequence>
<accession>A0A392SJD4</accession>
<comment type="caution">
    <text evidence="1">The sequence shown here is derived from an EMBL/GenBank/DDBJ whole genome shotgun (WGS) entry which is preliminary data.</text>
</comment>